<evidence type="ECO:0000256" key="1">
    <source>
        <dbReference type="ARBA" id="ARBA00004141"/>
    </source>
</evidence>
<evidence type="ECO:0000256" key="2">
    <source>
        <dbReference type="ARBA" id="ARBA00022692"/>
    </source>
</evidence>
<feature type="transmembrane region" description="Helical" evidence="6">
    <location>
        <begin position="486"/>
        <end position="505"/>
    </location>
</feature>
<organism evidence="9 10">
    <name type="scientific">Pterulicium gracile</name>
    <dbReference type="NCBI Taxonomy" id="1884261"/>
    <lineage>
        <taxon>Eukaryota</taxon>
        <taxon>Fungi</taxon>
        <taxon>Dikarya</taxon>
        <taxon>Basidiomycota</taxon>
        <taxon>Agaricomycotina</taxon>
        <taxon>Agaricomycetes</taxon>
        <taxon>Agaricomycetidae</taxon>
        <taxon>Agaricales</taxon>
        <taxon>Pleurotineae</taxon>
        <taxon>Pterulaceae</taxon>
        <taxon>Pterulicium</taxon>
    </lineage>
</organism>
<dbReference type="PANTHER" id="PTHR31082">
    <property type="entry name" value="PHEROMONE-REGULATED MEMBRANE PROTEIN 10"/>
    <property type="match status" value="1"/>
</dbReference>
<evidence type="ECO:0000256" key="4">
    <source>
        <dbReference type="ARBA" id="ARBA00023136"/>
    </source>
</evidence>
<evidence type="ECO:0008006" key="11">
    <source>
        <dbReference type="Google" id="ProtNLM"/>
    </source>
</evidence>
<comment type="subcellular location">
    <subcellularLocation>
        <location evidence="1">Membrane</location>
        <topology evidence="1">Multi-pass membrane protein</topology>
    </subcellularLocation>
</comment>
<feature type="transmembrane region" description="Helical" evidence="6">
    <location>
        <begin position="275"/>
        <end position="297"/>
    </location>
</feature>
<feature type="domain" description="Threonine/serine exporter-like N-terminal" evidence="7">
    <location>
        <begin position="87"/>
        <end position="329"/>
    </location>
</feature>
<evidence type="ECO:0000259" key="7">
    <source>
        <dbReference type="Pfam" id="PF06738"/>
    </source>
</evidence>
<dbReference type="InterPro" id="IPR010619">
    <property type="entry name" value="ThrE-like_N"/>
</dbReference>
<accession>A0A5C3QZX5</accession>
<evidence type="ECO:0000256" key="6">
    <source>
        <dbReference type="SAM" id="Phobius"/>
    </source>
</evidence>
<dbReference type="GO" id="GO:0022857">
    <property type="term" value="F:transmembrane transporter activity"/>
    <property type="evidence" value="ECO:0007669"/>
    <property type="project" value="InterPro"/>
</dbReference>
<keyword evidence="3 6" id="KW-1133">Transmembrane helix</keyword>
<dbReference type="InterPro" id="IPR024528">
    <property type="entry name" value="ThrE_2"/>
</dbReference>
<evidence type="ECO:0000256" key="5">
    <source>
        <dbReference type="ARBA" id="ARBA00034125"/>
    </source>
</evidence>
<keyword evidence="10" id="KW-1185">Reference proteome</keyword>
<dbReference type="PANTHER" id="PTHR31082:SF4">
    <property type="entry name" value="PHEROMONE-REGULATED MEMBRANE PROTEIN 10"/>
    <property type="match status" value="1"/>
</dbReference>
<dbReference type="EMBL" id="ML178815">
    <property type="protein sequence ID" value="TFL06370.1"/>
    <property type="molecule type" value="Genomic_DNA"/>
</dbReference>
<dbReference type="Pfam" id="PF12821">
    <property type="entry name" value="ThrE_2"/>
    <property type="match status" value="1"/>
</dbReference>
<dbReference type="STRING" id="1884261.A0A5C3QZX5"/>
<dbReference type="AlphaFoldDB" id="A0A5C3QZX5"/>
<dbReference type="InterPro" id="IPR051361">
    <property type="entry name" value="ThrE/Ser_Exporter"/>
</dbReference>
<reference evidence="9 10" key="1">
    <citation type="journal article" date="2019" name="Nat. Ecol. Evol.">
        <title>Megaphylogeny resolves global patterns of mushroom evolution.</title>
        <authorList>
            <person name="Varga T."/>
            <person name="Krizsan K."/>
            <person name="Foldi C."/>
            <person name="Dima B."/>
            <person name="Sanchez-Garcia M."/>
            <person name="Sanchez-Ramirez S."/>
            <person name="Szollosi G.J."/>
            <person name="Szarkandi J.G."/>
            <person name="Papp V."/>
            <person name="Albert L."/>
            <person name="Andreopoulos W."/>
            <person name="Angelini C."/>
            <person name="Antonin V."/>
            <person name="Barry K.W."/>
            <person name="Bougher N.L."/>
            <person name="Buchanan P."/>
            <person name="Buyck B."/>
            <person name="Bense V."/>
            <person name="Catcheside P."/>
            <person name="Chovatia M."/>
            <person name="Cooper J."/>
            <person name="Damon W."/>
            <person name="Desjardin D."/>
            <person name="Finy P."/>
            <person name="Geml J."/>
            <person name="Haridas S."/>
            <person name="Hughes K."/>
            <person name="Justo A."/>
            <person name="Karasinski D."/>
            <person name="Kautmanova I."/>
            <person name="Kiss B."/>
            <person name="Kocsube S."/>
            <person name="Kotiranta H."/>
            <person name="LaButti K.M."/>
            <person name="Lechner B.E."/>
            <person name="Liimatainen K."/>
            <person name="Lipzen A."/>
            <person name="Lukacs Z."/>
            <person name="Mihaltcheva S."/>
            <person name="Morgado L.N."/>
            <person name="Niskanen T."/>
            <person name="Noordeloos M.E."/>
            <person name="Ohm R.A."/>
            <person name="Ortiz-Santana B."/>
            <person name="Ovrebo C."/>
            <person name="Racz N."/>
            <person name="Riley R."/>
            <person name="Savchenko A."/>
            <person name="Shiryaev A."/>
            <person name="Soop K."/>
            <person name="Spirin V."/>
            <person name="Szebenyi C."/>
            <person name="Tomsovsky M."/>
            <person name="Tulloss R.E."/>
            <person name="Uehling J."/>
            <person name="Grigoriev I.V."/>
            <person name="Vagvolgyi C."/>
            <person name="Papp T."/>
            <person name="Martin F.M."/>
            <person name="Miettinen O."/>
            <person name="Hibbett D.S."/>
            <person name="Nagy L.G."/>
        </authorList>
    </citation>
    <scope>NUCLEOTIDE SEQUENCE [LARGE SCALE GENOMIC DNA]</scope>
    <source>
        <strain evidence="9 10">CBS 309.79</strain>
    </source>
</reference>
<comment type="similarity">
    <text evidence="5">Belongs to the ThrE exporter (TC 2.A.79) family.</text>
</comment>
<evidence type="ECO:0000259" key="8">
    <source>
        <dbReference type="Pfam" id="PF12821"/>
    </source>
</evidence>
<protein>
    <recommendedName>
        <fullName evidence="11">DUF1212-domain-containing protein</fullName>
    </recommendedName>
</protein>
<proteinExistence type="inferred from homology"/>
<dbReference type="GO" id="GO:0016020">
    <property type="term" value="C:membrane"/>
    <property type="evidence" value="ECO:0007669"/>
    <property type="project" value="UniProtKB-SubCell"/>
</dbReference>
<keyword evidence="2 6" id="KW-0812">Transmembrane</keyword>
<feature type="domain" description="Threonine/Serine exporter ThrE" evidence="8">
    <location>
        <begin position="423"/>
        <end position="546"/>
    </location>
</feature>
<sequence length="561" mass="61755">MNFNDELNEKRHSFSSSITAFFQDNSALGFSDLKKDDYEHEHIKTGPLSSKDRPARRGSVIPALLYMKPIREKAIKRNVEEIEVRIQFILKLAKALLSFGAPSHRIESHLDAAAEHLDMTIHFVYLPALIIVSCHKEGKKNAQTYFVRASGKIALSKLHQVHVIYRDVVHDNIGAESGSRALRSLLRSPPTYPFLVRCSLAFICAAIMCALSFGGSITDVGISGMCAFLLQYLGLDVAKKSALYGNVYEISISMLVSFVARALSNIRGNIFCYSAISSSGVILILPGFTILTSALELMSKNLFCGSVRLVYAIIYTLFLGFSLTIGSDLYHLFDREARHAFYHNAMRTNMTYLHGTFSMLNGTTGGPDISVGTLGVGNNNLGITSSTQVIKGCLRFADAPWWKQPVPWWSFFYLVPLYSFCSSLSNLQSIRSYQIVVMVFFSCCSWAVNRVTNIILPKRADLASASGAFVIGILGNMYSRIFRGTAFTSMVTGVLFLVPSSIAQGGALTQSYESSEIQYSTGFSLALRMISVASGVTIGLFVSQLVVYLAGHRKNAAHFAF</sequence>
<feature type="transmembrane region" description="Helical" evidence="6">
    <location>
        <begin position="245"/>
        <end position="263"/>
    </location>
</feature>
<evidence type="ECO:0000313" key="10">
    <source>
        <dbReference type="Proteomes" id="UP000305067"/>
    </source>
</evidence>
<feature type="transmembrane region" description="Helical" evidence="6">
    <location>
        <begin position="525"/>
        <end position="550"/>
    </location>
</feature>
<name>A0A5C3QZX5_9AGAR</name>
<dbReference type="OrthoDB" id="413008at2759"/>
<feature type="transmembrane region" description="Helical" evidence="6">
    <location>
        <begin position="309"/>
        <end position="333"/>
    </location>
</feature>
<keyword evidence="4 6" id="KW-0472">Membrane</keyword>
<gene>
    <name evidence="9" type="ORF">BDV98DRAFT_647486</name>
</gene>
<dbReference type="Pfam" id="PF06738">
    <property type="entry name" value="ThrE"/>
    <property type="match status" value="1"/>
</dbReference>
<evidence type="ECO:0000256" key="3">
    <source>
        <dbReference type="ARBA" id="ARBA00022989"/>
    </source>
</evidence>
<feature type="transmembrane region" description="Helical" evidence="6">
    <location>
        <begin position="194"/>
        <end position="214"/>
    </location>
</feature>
<dbReference type="Proteomes" id="UP000305067">
    <property type="component" value="Unassembled WGS sequence"/>
</dbReference>
<evidence type="ECO:0000313" key="9">
    <source>
        <dbReference type="EMBL" id="TFL06370.1"/>
    </source>
</evidence>